<evidence type="ECO:0000256" key="3">
    <source>
        <dbReference type="ARBA" id="ARBA00011153"/>
    </source>
</evidence>
<dbReference type="InterPro" id="IPR011556">
    <property type="entry name" value="Glut_cys_lig_pln_type"/>
</dbReference>
<reference evidence="12 13" key="1">
    <citation type="submission" date="2017-10" db="EMBL/GenBank/DDBJ databases">
        <title>Genome sequence of Caulobacter mirabilis FWC38.</title>
        <authorList>
            <person name="Fiebig A."/>
            <person name="Crosson S."/>
        </authorList>
    </citation>
    <scope>NUCLEOTIDE SEQUENCE [LARGE SCALE GENOMIC DNA]</scope>
    <source>
        <strain evidence="12 13">FWC 38</strain>
    </source>
</reference>
<evidence type="ECO:0000256" key="1">
    <source>
        <dbReference type="ARBA" id="ARBA00005006"/>
    </source>
</evidence>
<protein>
    <recommendedName>
        <fullName evidence="10">Glutamate--cysteine ligase</fullName>
        <ecNumber evidence="10">6.3.2.2</ecNumber>
    </recommendedName>
</protein>
<dbReference type="InterPro" id="IPR006336">
    <property type="entry name" value="GCS2"/>
</dbReference>
<comment type="similarity">
    <text evidence="2">Belongs to the carboxylate-amine ligase family. Glutamate--cysteine ligase type 2 subfamily.</text>
</comment>
<dbReference type="RefSeq" id="WP_099623470.1">
    <property type="nucleotide sequence ID" value="NZ_CP024201.1"/>
</dbReference>
<evidence type="ECO:0000256" key="2">
    <source>
        <dbReference type="ARBA" id="ARBA00010253"/>
    </source>
</evidence>
<comment type="function">
    <text evidence="10">Catalyzes the synthesis of gamma-glutamylcysteine (gamma-GC).</text>
</comment>
<dbReference type="GO" id="GO:0004357">
    <property type="term" value="F:glutamate-cysteine ligase activity"/>
    <property type="evidence" value="ECO:0007669"/>
    <property type="project" value="UniProtKB-UniRule"/>
</dbReference>
<keyword evidence="4 10" id="KW-0436">Ligase</keyword>
<dbReference type="Gene3D" id="3.30.590.20">
    <property type="match status" value="1"/>
</dbReference>
<evidence type="ECO:0000313" key="12">
    <source>
        <dbReference type="EMBL" id="ATQ44222.1"/>
    </source>
</evidence>
<evidence type="ECO:0000256" key="6">
    <source>
        <dbReference type="ARBA" id="ARBA00022741"/>
    </source>
</evidence>
<dbReference type="OrthoDB" id="9780152at2"/>
<organism evidence="12 13">
    <name type="scientific">Caulobacter mirabilis</name>
    <dbReference type="NCBI Taxonomy" id="69666"/>
    <lineage>
        <taxon>Bacteria</taxon>
        <taxon>Pseudomonadati</taxon>
        <taxon>Pseudomonadota</taxon>
        <taxon>Alphaproteobacteria</taxon>
        <taxon>Caulobacterales</taxon>
        <taxon>Caulobacteraceae</taxon>
        <taxon>Caulobacter</taxon>
    </lineage>
</organism>
<comment type="similarity">
    <text evidence="10">Belongs to the glutamate--cysteine ligase type 2 family. EgtA subfamily.</text>
</comment>
<evidence type="ECO:0000256" key="10">
    <source>
        <dbReference type="PIRNR" id="PIRNR017901"/>
    </source>
</evidence>
<dbReference type="NCBIfam" id="TIGR01436">
    <property type="entry name" value="glu_cys_lig_pln"/>
    <property type="match status" value="1"/>
</dbReference>
<keyword evidence="6 10" id="KW-0547">Nucleotide-binding</keyword>
<evidence type="ECO:0000313" key="13">
    <source>
        <dbReference type="Proteomes" id="UP000228945"/>
    </source>
</evidence>
<comment type="pathway">
    <text evidence="1">Sulfur metabolism; glutathione biosynthesis; glutathione from L-cysteine and L-glutamate: step 1/2.</text>
</comment>
<keyword evidence="13" id="KW-1185">Reference proteome</keyword>
<keyword evidence="9 11" id="KW-1015">Disulfide bond</keyword>
<feature type="disulfide bond" evidence="11">
    <location>
        <begin position="115"/>
        <end position="334"/>
    </location>
</feature>
<dbReference type="InterPro" id="IPR035434">
    <property type="entry name" value="GCL_bact_plant"/>
</dbReference>
<dbReference type="KEGG" id="cmb:CSW64_18430"/>
<dbReference type="PANTHER" id="PTHR34378">
    <property type="entry name" value="GLUTAMATE--CYSTEINE LIGASE, CHLOROPLASTIC"/>
    <property type="match status" value="1"/>
</dbReference>
<dbReference type="InterPro" id="IPR014746">
    <property type="entry name" value="Gln_synth/guanido_kin_cat_dom"/>
</dbReference>
<accession>A0A2D2B1T3</accession>
<dbReference type="EC" id="6.3.2.2" evidence="10"/>
<keyword evidence="7 10" id="KW-0067">ATP-binding</keyword>
<dbReference type="AlphaFoldDB" id="A0A2D2B1T3"/>
<proteinExistence type="inferred from homology"/>
<sequence>MAETMTDDRPLTIEDLANYFAAGCKPAEQWRVGAEHEKFGFRLNTHETVPYYGPDGIEAMLKGLMRFGWEGVFEDRPDGGQTLIGLNRGGANVSLEPGGQFELSGAPLNSMHEICEETGNHLQEVKTVADELGLGFLGLGFHPTITREQAEIMPKGRYNIMRAYMPKVGKLGLDMMLRTCTVQANLDFASEADMVAKFRVSLALQPIATALFANSPFTEGKPNGFLSARANVWTDTDPDRTGMLGFVFEDGFGFEQYARYALDVPMYFVKRNGLYVDASGKSFRELIEGKLDGVQGRATMKDWADHTTTIFPEVRLKTYLEMRGADGGPWSRLCALPALWTGLLYDDAALAAAWDLCKDWSTEERETLRRDVNRLGLKATVGGRTVQDIAKDVLAISHAGLKNRARLDGGFIDETTYLGELHEIADSGLTPAERLLEKFHGEWKGDINRVFVDCAY</sequence>
<evidence type="ECO:0000256" key="8">
    <source>
        <dbReference type="ARBA" id="ARBA00022946"/>
    </source>
</evidence>
<evidence type="ECO:0000256" key="7">
    <source>
        <dbReference type="ARBA" id="ARBA00022840"/>
    </source>
</evidence>
<comment type="catalytic activity">
    <reaction evidence="10">
        <text>L-cysteine + L-glutamate + ATP = gamma-L-glutamyl-L-cysteine + ADP + phosphate + H(+)</text>
        <dbReference type="Rhea" id="RHEA:13285"/>
        <dbReference type="ChEBI" id="CHEBI:15378"/>
        <dbReference type="ChEBI" id="CHEBI:29985"/>
        <dbReference type="ChEBI" id="CHEBI:30616"/>
        <dbReference type="ChEBI" id="CHEBI:35235"/>
        <dbReference type="ChEBI" id="CHEBI:43474"/>
        <dbReference type="ChEBI" id="CHEBI:58173"/>
        <dbReference type="ChEBI" id="CHEBI:456216"/>
        <dbReference type="EC" id="6.3.2.2"/>
    </reaction>
</comment>
<dbReference type="GO" id="GO:0005524">
    <property type="term" value="F:ATP binding"/>
    <property type="evidence" value="ECO:0007669"/>
    <property type="project" value="UniProtKB-UniRule"/>
</dbReference>
<dbReference type="SUPFAM" id="SSF55931">
    <property type="entry name" value="Glutamine synthetase/guanido kinase"/>
    <property type="match status" value="1"/>
</dbReference>
<name>A0A2D2B1T3_9CAUL</name>
<gene>
    <name evidence="12" type="ORF">CSW64_18430</name>
</gene>
<dbReference type="GO" id="GO:0006750">
    <property type="term" value="P:glutathione biosynthetic process"/>
    <property type="evidence" value="ECO:0007669"/>
    <property type="project" value="UniProtKB-UniRule"/>
</dbReference>
<evidence type="ECO:0000256" key="5">
    <source>
        <dbReference type="ARBA" id="ARBA00022684"/>
    </source>
</evidence>
<dbReference type="PIRSF" id="PIRSF017901">
    <property type="entry name" value="GCL"/>
    <property type="match status" value="1"/>
</dbReference>
<keyword evidence="8" id="KW-0809">Transit peptide</keyword>
<dbReference type="Pfam" id="PF04107">
    <property type="entry name" value="GCS2"/>
    <property type="match status" value="1"/>
</dbReference>
<evidence type="ECO:0000256" key="4">
    <source>
        <dbReference type="ARBA" id="ARBA00022598"/>
    </source>
</evidence>
<keyword evidence="5" id="KW-0317">Glutathione biosynthesis</keyword>
<evidence type="ECO:0000256" key="11">
    <source>
        <dbReference type="PIRSR" id="PIRSR017901-50"/>
    </source>
</evidence>
<dbReference type="PANTHER" id="PTHR34378:SF1">
    <property type="entry name" value="GLUTAMATE--CYSTEINE LIGASE, CHLOROPLASTIC"/>
    <property type="match status" value="1"/>
</dbReference>
<dbReference type="Proteomes" id="UP000228945">
    <property type="component" value="Chromosome"/>
</dbReference>
<evidence type="ECO:0000256" key="9">
    <source>
        <dbReference type="ARBA" id="ARBA00023157"/>
    </source>
</evidence>
<dbReference type="EMBL" id="CP024201">
    <property type="protein sequence ID" value="ATQ44222.1"/>
    <property type="molecule type" value="Genomic_DNA"/>
</dbReference>
<comment type="subunit">
    <text evidence="3">Homodimer or monomer when oxidized or reduced, respectively.</text>
</comment>